<evidence type="ECO:0000256" key="1">
    <source>
        <dbReference type="SAM" id="MobiDB-lite"/>
    </source>
</evidence>
<feature type="compositionally biased region" description="Polar residues" evidence="1">
    <location>
        <begin position="196"/>
        <end position="217"/>
    </location>
</feature>
<dbReference type="InterPro" id="IPR021731">
    <property type="entry name" value="AMIN_dom"/>
</dbReference>
<feature type="region of interest" description="Disordered" evidence="1">
    <location>
        <begin position="153"/>
        <end position="263"/>
    </location>
</feature>
<dbReference type="EMBL" id="LXQD01000296">
    <property type="protein sequence ID" value="RCJ28622.1"/>
    <property type="molecule type" value="Genomic_DNA"/>
</dbReference>
<feature type="compositionally biased region" description="Low complexity" evidence="1">
    <location>
        <begin position="158"/>
        <end position="181"/>
    </location>
</feature>
<feature type="compositionally biased region" description="Pro residues" evidence="1">
    <location>
        <begin position="182"/>
        <end position="193"/>
    </location>
</feature>
<dbReference type="Pfam" id="PF11741">
    <property type="entry name" value="AMIN"/>
    <property type="match status" value="1"/>
</dbReference>
<feature type="compositionally biased region" description="Low complexity" evidence="1">
    <location>
        <begin position="225"/>
        <end position="234"/>
    </location>
</feature>
<organism evidence="3 4">
    <name type="scientific">Nostoc minutum NIES-26</name>
    <dbReference type="NCBI Taxonomy" id="1844469"/>
    <lineage>
        <taxon>Bacteria</taxon>
        <taxon>Bacillati</taxon>
        <taxon>Cyanobacteriota</taxon>
        <taxon>Cyanophyceae</taxon>
        <taxon>Nostocales</taxon>
        <taxon>Nostocaceae</taxon>
        <taxon>Nostoc</taxon>
    </lineage>
</organism>
<sequence length="289" mass="31936">MYNGLKTRQFFQWSKQLFGLSLFGLYTAIALETGSSIAAPVAKLNDWRFYPEALQLEITLSAGAIPRYFYLSQPPRLVVDLPDTKLGYVPTKQNYAGAIQRIRVSQLNATVTRIVLDLAAGTSIDPKQIQLQPVSRQNPTRWVLRPFISSYSRPPIQPGNSQPSPNNLPPNSYNYYPQLPSNVPPSPNYPPQPSNLTPSNYLQLPSTLPTTTNQQPLVTVPPLAPSNSSQVPSSLLPPPSFPNQPGNFQNIPPTANPDFPVPTVSNEYPTLGEQNIKVIEFGQPLPKHK</sequence>
<reference evidence="3" key="1">
    <citation type="submission" date="2016-04" db="EMBL/GenBank/DDBJ databases">
        <authorList>
            <person name="Tabuchi Yagui T.R."/>
        </authorList>
    </citation>
    <scope>NUCLEOTIDE SEQUENCE [LARGE SCALE GENOMIC DNA]</scope>
    <source>
        <strain evidence="3">NIES-26</strain>
    </source>
</reference>
<keyword evidence="4" id="KW-1185">Reference proteome</keyword>
<dbReference type="Gene3D" id="2.60.40.3500">
    <property type="match status" value="1"/>
</dbReference>
<evidence type="ECO:0000313" key="3">
    <source>
        <dbReference type="EMBL" id="RCJ28622.1"/>
    </source>
</evidence>
<dbReference type="AlphaFoldDB" id="A0A367QZJ9"/>
<dbReference type="Proteomes" id="UP000252107">
    <property type="component" value="Unassembled WGS sequence"/>
</dbReference>
<evidence type="ECO:0000259" key="2">
    <source>
        <dbReference type="Pfam" id="PF11741"/>
    </source>
</evidence>
<proteinExistence type="predicted"/>
<name>A0A367QZJ9_9NOSO</name>
<gene>
    <name evidence="3" type="ORF">A6770_23015</name>
</gene>
<protein>
    <submittedName>
        <fullName evidence="3">AMIN domain-containing protein</fullName>
    </submittedName>
</protein>
<evidence type="ECO:0000313" key="4">
    <source>
        <dbReference type="Proteomes" id="UP000252107"/>
    </source>
</evidence>
<comment type="caution">
    <text evidence="3">The sequence shown here is derived from an EMBL/GenBank/DDBJ whole genome shotgun (WGS) entry which is preliminary data.</text>
</comment>
<accession>A0A367QZJ9</accession>
<feature type="domain" description="AMIN" evidence="2">
    <location>
        <begin position="47"/>
        <end position="144"/>
    </location>
</feature>